<keyword evidence="1" id="KW-1133">Transmembrane helix</keyword>
<dbReference type="EMBL" id="JBHUFB010000010">
    <property type="protein sequence ID" value="MFD1812828.1"/>
    <property type="molecule type" value="Genomic_DNA"/>
</dbReference>
<evidence type="ECO:0000313" key="2">
    <source>
        <dbReference type="EMBL" id="MFD1812828.1"/>
    </source>
</evidence>
<protein>
    <recommendedName>
        <fullName evidence="4">CorA-like Mg2+ transporter protein</fullName>
    </recommendedName>
</protein>
<accession>A0ABW4P2Z5</accession>
<name>A0ABW4P2Z5_9NOCA</name>
<gene>
    <name evidence="2" type="ORF">ACFSJG_11430</name>
</gene>
<evidence type="ECO:0000313" key="3">
    <source>
        <dbReference type="Proteomes" id="UP001597286"/>
    </source>
</evidence>
<feature type="transmembrane region" description="Helical" evidence="1">
    <location>
        <begin position="264"/>
        <end position="285"/>
    </location>
</feature>
<evidence type="ECO:0008006" key="4">
    <source>
        <dbReference type="Google" id="ProtNLM"/>
    </source>
</evidence>
<keyword evidence="3" id="KW-1185">Reference proteome</keyword>
<proteinExistence type="predicted"/>
<dbReference type="RefSeq" id="WP_378485353.1">
    <property type="nucleotide sequence ID" value="NZ_JBHUFB010000010.1"/>
</dbReference>
<organism evidence="2 3">
    <name type="scientific">Rhodococcus gannanensis</name>
    <dbReference type="NCBI Taxonomy" id="1960308"/>
    <lineage>
        <taxon>Bacteria</taxon>
        <taxon>Bacillati</taxon>
        <taxon>Actinomycetota</taxon>
        <taxon>Actinomycetes</taxon>
        <taxon>Mycobacteriales</taxon>
        <taxon>Nocardiaceae</taxon>
        <taxon>Rhodococcus</taxon>
    </lineage>
</organism>
<keyword evidence="1" id="KW-0812">Transmembrane</keyword>
<feature type="transmembrane region" description="Helical" evidence="1">
    <location>
        <begin position="230"/>
        <end position="252"/>
    </location>
</feature>
<reference evidence="3" key="1">
    <citation type="journal article" date="2019" name="Int. J. Syst. Evol. Microbiol.">
        <title>The Global Catalogue of Microorganisms (GCM) 10K type strain sequencing project: providing services to taxonomists for standard genome sequencing and annotation.</title>
        <authorList>
            <consortium name="The Broad Institute Genomics Platform"/>
            <consortium name="The Broad Institute Genome Sequencing Center for Infectious Disease"/>
            <person name="Wu L."/>
            <person name="Ma J."/>
        </authorList>
    </citation>
    <scope>NUCLEOTIDE SEQUENCE [LARGE SCALE GENOMIC DNA]</scope>
    <source>
        <strain evidence="3">DT72</strain>
    </source>
</reference>
<dbReference type="Proteomes" id="UP001597286">
    <property type="component" value="Unassembled WGS sequence"/>
</dbReference>
<evidence type="ECO:0000256" key="1">
    <source>
        <dbReference type="SAM" id="Phobius"/>
    </source>
</evidence>
<comment type="caution">
    <text evidence="2">The sequence shown here is derived from an EMBL/GenBank/DDBJ whole genome shotgun (WGS) entry which is preliminary data.</text>
</comment>
<sequence length="300" mass="33318">MDTTSDDHILAIAENHDFGDAQFGIEPCKDSCPASHAKLMTVRAAASPPLVVHIATIESCHHRTLVTTEQHITGPNSSQQSTKSNQSTDICDAVKKSLARCSRNKRFDTFQSDIRRWFYEDLDINLNETIRVPYHNALQWGTKPHTTDLLLQLHPLITSRAALIDVYAIARTATDDEVTANIVRSASDRVEAALMSLTVWQTAILERATQHLAAVTDQKEKQERERDRRIADLGAVTLFPMLLFAFLGSNVLPSAEFPFDLPGIPALSISIMAAFAIALGGRAWVRRWSNSEVSEREGQD</sequence>
<keyword evidence="1" id="KW-0472">Membrane</keyword>